<comment type="caution">
    <text evidence="3">The sequence shown here is derived from an EMBL/GenBank/DDBJ whole genome shotgun (WGS) entry which is preliminary data.</text>
</comment>
<feature type="region of interest" description="Disordered" evidence="1">
    <location>
        <begin position="68"/>
        <end position="89"/>
    </location>
</feature>
<dbReference type="STRING" id="1818881.A3196_11360"/>
<protein>
    <recommendedName>
        <fullName evidence="2">DUF7379 domain-containing protein</fullName>
    </recommendedName>
</protein>
<dbReference type="OrthoDB" id="8871309at2"/>
<evidence type="ECO:0000256" key="1">
    <source>
        <dbReference type="SAM" id="MobiDB-lite"/>
    </source>
</evidence>
<feature type="domain" description="DUF7379" evidence="2">
    <location>
        <begin position="147"/>
        <end position="311"/>
    </location>
</feature>
<dbReference type="RefSeq" id="WP_069005078.1">
    <property type="nucleotide sequence ID" value="NZ_LVJW01000003.1"/>
</dbReference>
<proteinExistence type="predicted"/>
<dbReference type="Gene3D" id="3.40.50.1820">
    <property type="entry name" value="alpha/beta hydrolase"/>
    <property type="match status" value="1"/>
</dbReference>
<evidence type="ECO:0000313" key="3">
    <source>
        <dbReference type="EMBL" id="ODB97306.1"/>
    </source>
</evidence>
<dbReference type="SUPFAM" id="SSF53474">
    <property type="entry name" value="alpha/beta-Hydrolases"/>
    <property type="match status" value="1"/>
</dbReference>
<feature type="region of interest" description="Disordered" evidence="1">
    <location>
        <begin position="23"/>
        <end position="49"/>
    </location>
</feature>
<dbReference type="EMBL" id="LVJZ01000003">
    <property type="protein sequence ID" value="ODB97306.1"/>
    <property type="molecule type" value="Genomic_DNA"/>
</dbReference>
<dbReference type="AlphaFoldDB" id="A0A1E2URD2"/>
<organism evidence="3 4">
    <name type="scientific">Candidatus Thiodiazotropha endoloripes</name>
    <dbReference type="NCBI Taxonomy" id="1818881"/>
    <lineage>
        <taxon>Bacteria</taxon>
        <taxon>Pseudomonadati</taxon>
        <taxon>Pseudomonadota</taxon>
        <taxon>Gammaproteobacteria</taxon>
        <taxon>Chromatiales</taxon>
        <taxon>Sedimenticolaceae</taxon>
        <taxon>Candidatus Thiodiazotropha</taxon>
    </lineage>
</organism>
<keyword evidence="4" id="KW-1185">Reference proteome</keyword>
<evidence type="ECO:0000313" key="4">
    <source>
        <dbReference type="Proteomes" id="UP000094849"/>
    </source>
</evidence>
<dbReference type="Pfam" id="PF24096">
    <property type="entry name" value="DUF7379"/>
    <property type="match status" value="1"/>
</dbReference>
<sequence>MTDDIRVNSKHLDRALEELNLTPDPDTLKAADSLGRPGPRRAGAKKAAVQMTKMRVVDIGGEALSLEERPLTPVSPKRRGRPRKVTGQEQVKLERPMSLLPYNQVTQAVALLDNKLTPDRGLREWRNGKIVGDGTDIKPLGKGKKILLFVHGTFSKSDAYFDQIDRRGFKAGDEFLRWASRQYDQILTFDHATLSKSPFVNAHSLALAMGNTSADVDVISHSRGGVVTRWWVEALDRGRGKRRVVFAGSPLAGTGLASPANIRGALDMAYNIGNVLTKVSAAVPLMMFATGMFQIITSVLRVAGKTPLADAVVAIIPGLAGQSRVGNNYELLSLRSYANPHADRDYFFIVSDFESEKVGWKFWKVFRKGKLKMKLADIGTDILFDGKNDLVVDTLSMTDLTDQLIIPGSQILDYGTQSKVIHTNYFEQAKTLAFIRQSFERSNG</sequence>
<dbReference type="InterPro" id="IPR029058">
    <property type="entry name" value="AB_hydrolase_fold"/>
</dbReference>
<dbReference type="Proteomes" id="UP000094849">
    <property type="component" value="Unassembled WGS sequence"/>
</dbReference>
<name>A0A1E2URD2_9GAMM</name>
<dbReference type="InterPro" id="IPR055803">
    <property type="entry name" value="DUF7379"/>
</dbReference>
<reference evidence="3 4" key="1">
    <citation type="submission" date="2016-03" db="EMBL/GenBank/DDBJ databases">
        <title>Chemosynthetic sulphur-oxidizing symbionts of marine invertebrate animals are capable of nitrogen fixation.</title>
        <authorList>
            <person name="Petersen J.M."/>
            <person name="Kemper A."/>
            <person name="Gruber-Vodicka H."/>
            <person name="Cardini U."/>
            <person name="Geest Mvander."/>
            <person name="Kleiner M."/>
            <person name="Bulgheresi S."/>
            <person name="Fussmann M."/>
            <person name="Herbold C."/>
            <person name="Seah B.K.B."/>
            <person name="Antony C.Paul."/>
            <person name="Liu D."/>
            <person name="Belitz A."/>
            <person name="Weber M."/>
        </authorList>
    </citation>
    <scope>NUCLEOTIDE SEQUENCE [LARGE SCALE GENOMIC DNA]</scope>
    <source>
        <strain evidence="3">G_D</strain>
    </source>
</reference>
<evidence type="ECO:0000259" key="2">
    <source>
        <dbReference type="Pfam" id="PF24096"/>
    </source>
</evidence>
<gene>
    <name evidence="3" type="ORF">A3196_11360</name>
</gene>
<accession>A0A1E2URD2</accession>